<sequence length="194" mass="22406">MRKLTFLIVLLLAFVASCKKQHEFYGHLFDQPAYNFELTDHNGKRVRLSDYTSQGKIVLIFFGYTHCPDVCPTALETMAKMMNYLRPEEAQKVQVLFISVDPERDTEEVLKGYAPYFNPTFIGLRGPEEEIRKVAKEYKAYYKKVEGQSASGYLIDHTATIYLITPDNKIKLLYTPSKQDPEKMAEDIKFLLKG</sequence>
<comment type="caution">
    <text evidence="6">The sequence shown here is derived from an EMBL/GenBank/DDBJ whole genome shotgun (WGS) entry which is preliminary data.</text>
</comment>
<keyword evidence="4" id="KW-1015">Disulfide bond</keyword>
<dbReference type="PROSITE" id="PS51352">
    <property type="entry name" value="THIOREDOXIN_2"/>
    <property type="match status" value="1"/>
</dbReference>
<dbReference type="PANTHER" id="PTHR12151:SF25">
    <property type="entry name" value="LINALOOL DEHYDRATASE_ISOMERASE DOMAIN-CONTAINING PROTEIN"/>
    <property type="match status" value="1"/>
</dbReference>
<dbReference type="CDD" id="cd02968">
    <property type="entry name" value="SCO"/>
    <property type="match status" value="1"/>
</dbReference>
<keyword evidence="3" id="KW-0479">Metal-binding</keyword>
<dbReference type="InterPro" id="IPR036249">
    <property type="entry name" value="Thioredoxin-like_sf"/>
</dbReference>
<keyword evidence="2 3" id="KW-0186">Copper</keyword>
<organism evidence="6">
    <name type="scientific">Hydrogenobacter sp</name>
    <dbReference type="NCBI Taxonomy" id="2152829"/>
    <lineage>
        <taxon>Bacteria</taxon>
        <taxon>Pseudomonadati</taxon>
        <taxon>Aquificota</taxon>
        <taxon>Aquificia</taxon>
        <taxon>Aquificales</taxon>
        <taxon>Aquificaceae</taxon>
        <taxon>Hydrogenobacter</taxon>
    </lineage>
</organism>
<evidence type="ECO:0000256" key="2">
    <source>
        <dbReference type="ARBA" id="ARBA00023008"/>
    </source>
</evidence>
<dbReference type="FunFam" id="3.40.30.10:FF:000013">
    <property type="entry name" value="Blast:Protein SCO1 homolog, mitochondrial"/>
    <property type="match status" value="1"/>
</dbReference>
<dbReference type="Gene3D" id="3.40.30.10">
    <property type="entry name" value="Glutaredoxin"/>
    <property type="match status" value="1"/>
</dbReference>
<feature type="domain" description="Thioredoxin" evidence="5">
    <location>
        <begin position="27"/>
        <end position="193"/>
    </location>
</feature>
<dbReference type="InterPro" id="IPR003782">
    <property type="entry name" value="SCO1/SenC"/>
</dbReference>
<comment type="similarity">
    <text evidence="1">Belongs to the SCO1/2 family.</text>
</comment>
<protein>
    <submittedName>
        <fullName evidence="6">SCO family protein</fullName>
    </submittedName>
</protein>
<dbReference type="PROSITE" id="PS51257">
    <property type="entry name" value="PROKAR_LIPOPROTEIN"/>
    <property type="match status" value="1"/>
</dbReference>
<accession>A0A7C2V2L3</accession>
<feature type="binding site" evidence="3">
    <location>
        <position position="157"/>
    </location>
    <ligand>
        <name>Cu cation</name>
        <dbReference type="ChEBI" id="CHEBI:23378"/>
    </ligand>
</feature>
<evidence type="ECO:0000256" key="1">
    <source>
        <dbReference type="ARBA" id="ARBA00010996"/>
    </source>
</evidence>
<dbReference type="InterPro" id="IPR013766">
    <property type="entry name" value="Thioredoxin_domain"/>
</dbReference>
<name>A0A7C2V2L3_9AQUI</name>
<evidence type="ECO:0000256" key="3">
    <source>
        <dbReference type="PIRSR" id="PIRSR603782-1"/>
    </source>
</evidence>
<evidence type="ECO:0000313" key="6">
    <source>
        <dbReference type="EMBL" id="HEW45234.1"/>
    </source>
</evidence>
<feature type="binding site" evidence="3">
    <location>
        <position position="71"/>
    </location>
    <ligand>
        <name>Cu cation</name>
        <dbReference type="ChEBI" id="CHEBI:23378"/>
    </ligand>
</feature>
<dbReference type="AlphaFoldDB" id="A0A7C2V2L3"/>
<dbReference type="Pfam" id="PF02630">
    <property type="entry name" value="SCO1-SenC"/>
    <property type="match status" value="1"/>
</dbReference>
<evidence type="ECO:0000259" key="5">
    <source>
        <dbReference type="PROSITE" id="PS51352"/>
    </source>
</evidence>
<feature type="binding site" evidence="3">
    <location>
        <position position="67"/>
    </location>
    <ligand>
        <name>Cu cation</name>
        <dbReference type="ChEBI" id="CHEBI:23378"/>
    </ligand>
</feature>
<reference evidence="6" key="1">
    <citation type="journal article" date="2020" name="mSystems">
        <title>Genome- and Community-Level Interaction Insights into Carbon Utilization and Element Cycling Functions of Hydrothermarchaeota in Hydrothermal Sediment.</title>
        <authorList>
            <person name="Zhou Z."/>
            <person name="Liu Y."/>
            <person name="Xu W."/>
            <person name="Pan J."/>
            <person name="Luo Z.H."/>
            <person name="Li M."/>
        </authorList>
    </citation>
    <scope>NUCLEOTIDE SEQUENCE [LARGE SCALE GENOMIC DNA]</scope>
    <source>
        <strain evidence="6">SpSt-132</strain>
    </source>
</reference>
<feature type="disulfide bond" description="Redox-active" evidence="4">
    <location>
        <begin position="67"/>
        <end position="71"/>
    </location>
</feature>
<proteinExistence type="inferred from homology"/>
<dbReference type="EMBL" id="DSFP01000020">
    <property type="protein sequence ID" value="HEW45234.1"/>
    <property type="molecule type" value="Genomic_DNA"/>
</dbReference>
<gene>
    <name evidence="6" type="ORF">ENO47_00975</name>
</gene>
<dbReference type="PANTHER" id="PTHR12151">
    <property type="entry name" value="ELECTRON TRANSPORT PROTIN SCO1/SENC FAMILY MEMBER"/>
    <property type="match status" value="1"/>
</dbReference>
<dbReference type="SUPFAM" id="SSF52833">
    <property type="entry name" value="Thioredoxin-like"/>
    <property type="match status" value="1"/>
</dbReference>
<dbReference type="GO" id="GO:0046872">
    <property type="term" value="F:metal ion binding"/>
    <property type="evidence" value="ECO:0007669"/>
    <property type="project" value="UniProtKB-KW"/>
</dbReference>
<evidence type="ECO:0000256" key="4">
    <source>
        <dbReference type="PIRSR" id="PIRSR603782-2"/>
    </source>
</evidence>